<dbReference type="CDD" id="cd00099">
    <property type="entry name" value="IgV"/>
    <property type="match status" value="1"/>
</dbReference>
<dbReference type="InterPro" id="IPR007110">
    <property type="entry name" value="Ig-like_dom"/>
</dbReference>
<name>A0A3P9PHT9_POERE</name>
<keyword evidence="3" id="KW-0732">Signal</keyword>
<evidence type="ECO:0000256" key="6">
    <source>
        <dbReference type="ARBA" id="ARBA00023157"/>
    </source>
</evidence>
<keyword evidence="4" id="KW-0391">Immunity</keyword>
<dbReference type="PROSITE" id="PS50835">
    <property type="entry name" value="IG_LIKE"/>
    <property type="match status" value="2"/>
</dbReference>
<evidence type="ECO:0000256" key="7">
    <source>
        <dbReference type="ARBA" id="ARBA00023180"/>
    </source>
</evidence>
<feature type="transmembrane region" description="Helical" evidence="8">
    <location>
        <begin position="304"/>
        <end position="326"/>
    </location>
</feature>
<evidence type="ECO:0000256" key="2">
    <source>
        <dbReference type="ARBA" id="ARBA00022475"/>
    </source>
</evidence>
<comment type="subcellular location">
    <subcellularLocation>
        <location evidence="1">Cell membrane</location>
    </subcellularLocation>
</comment>
<feature type="transmembrane region" description="Helical" evidence="8">
    <location>
        <begin position="7"/>
        <end position="27"/>
    </location>
</feature>
<dbReference type="Bgee" id="ENSPREG00000014443">
    <property type="expression patterns" value="Expressed in head"/>
</dbReference>
<dbReference type="InterPro" id="IPR003599">
    <property type="entry name" value="Ig_sub"/>
</dbReference>
<dbReference type="SUPFAM" id="SSF48726">
    <property type="entry name" value="Immunoglobulin"/>
    <property type="match status" value="2"/>
</dbReference>
<dbReference type="OMA" id="CRNNSED"/>
<keyword evidence="8" id="KW-0812">Transmembrane</keyword>
<dbReference type="InterPro" id="IPR052051">
    <property type="entry name" value="TCR_complex_component"/>
</dbReference>
<feature type="domain" description="Ig-like" evidence="9">
    <location>
        <begin position="142"/>
        <end position="257"/>
    </location>
</feature>
<accession>A0A3P9PHT9</accession>
<organism evidence="10 11">
    <name type="scientific">Poecilia reticulata</name>
    <name type="common">Guppy</name>
    <name type="synonym">Acanthophacelus reticulatus</name>
    <dbReference type="NCBI Taxonomy" id="8081"/>
    <lineage>
        <taxon>Eukaryota</taxon>
        <taxon>Metazoa</taxon>
        <taxon>Chordata</taxon>
        <taxon>Craniata</taxon>
        <taxon>Vertebrata</taxon>
        <taxon>Euteleostomi</taxon>
        <taxon>Actinopterygii</taxon>
        <taxon>Neopterygii</taxon>
        <taxon>Teleostei</taxon>
        <taxon>Neoteleostei</taxon>
        <taxon>Acanthomorphata</taxon>
        <taxon>Ovalentaria</taxon>
        <taxon>Atherinomorphae</taxon>
        <taxon>Cyprinodontiformes</taxon>
        <taxon>Poeciliidae</taxon>
        <taxon>Poeciliinae</taxon>
        <taxon>Poecilia</taxon>
    </lineage>
</organism>
<evidence type="ECO:0000256" key="5">
    <source>
        <dbReference type="ARBA" id="ARBA00023136"/>
    </source>
</evidence>
<evidence type="ECO:0000256" key="3">
    <source>
        <dbReference type="ARBA" id="ARBA00022729"/>
    </source>
</evidence>
<proteinExistence type="predicted"/>
<evidence type="ECO:0000256" key="1">
    <source>
        <dbReference type="ARBA" id="ARBA00004236"/>
    </source>
</evidence>
<dbReference type="PANTHER" id="PTHR19433">
    <property type="entry name" value="T-CELL RECEPTOR ALPHA CHAIN V REGION-RELATED"/>
    <property type="match status" value="1"/>
</dbReference>
<evidence type="ECO:0000256" key="4">
    <source>
        <dbReference type="ARBA" id="ARBA00022859"/>
    </source>
</evidence>
<evidence type="ECO:0000259" key="9">
    <source>
        <dbReference type="PROSITE" id="PS50835"/>
    </source>
</evidence>
<feature type="domain" description="Ig-like" evidence="9">
    <location>
        <begin position="42"/>
        <end position="117"/>
    </location>
</feature>
<keyword evidence="8" id="KW-1133">Transmembrane helix</keyword>
<protein>
    <recommendedName>
        <fullName evidence="9">Ig-like domain-containing protein</fullName>
    </recommendedName>
</protein>
<dbReference type="GeneTree" id="ENSGT01030000234530"/>
<dbReference type="InterPro" id="IPR013783">
    <property type="entry name" value="Ig-like_fold"/>
</dbReference>
<dbReference type="GO" id="GO:0009617">
    <property type="term" value="P:response to bacterium"/>
    <property type="evidence" value="ECO:0007669"/>
    <property type="project" value="TreeGrafter"/>
</dbReference>
<reference evidence="10" key="2">
    <citation type="submission" date="2025-08" db="UniProtKB">
        <authorList>
            <consortium name="Ensembl"/>
        </authorList>
    </citation>
    <scope>IDENTIFICATION</scope>
    <source>
        <strain evidence="10">Guanapo</strain>
    </source>
</reference>
<reference evidence="11" key="1">
    <citation type="submission" date="2013-11" db="EMBL/GenBank/DDBJ databases">
        <title>The genomic landscape of the Guanapo guppy.</title>
        <authorList>
            <person name="Kuenstner A."/>
            <person name="Dreyer C."/>
        </authorList>
    </citation>
    <scope>NUCLEOTIDE SEQUENCE</scope>
    <source>
        <strain evidence="11">Guanapo</strain>
    </source>
</reference>
<dbReference type="InterPro" id="IPR036179">
    <property type="entry name" value="Ig-like_dom_sf"/>
</dbReference>
<dbReference type="GO" id="GO:0005886">
    <property type="term" value="C:plasma membrane"/>
    <property type="evidence" value="ECO:0007669"/>
    <property type="project" value="UniProtKB-SubCell"/>
</dbReference>
<sequence length="380" mass="42798">LNLNNCFNTFLTFSALFFCLLFCVFIGCKDNLGVETRTVAVGEDVTLTCPRSTSDHRARLYWIRFIPGHWPEFLGGTYSFNFNDVIQTAHITAKQETNTFTLHISKVQHSDTGLYYCLKADLLNMTFLKETFLRIRKKSNITAIVQHPLPDRVHPGNPVSLQCSVLFNSQDKTCSTDHRVFWFLAGSDRSHPSFIYAPANHGNECRNNSEDHSGRKCIYSFSKNITASDVGTYYCAVASCGEILFGNGTKLVAEDVKRCDSLMNCFHHFMRHIMSSDAAPFYCGETHFGNGTKLETEKGLSLEVILLLIAVTSLITSVIVNIAFLCDRSARAIHLFATQVEDENNGNYAALNFSESKERKTGRKAMEMNIEESVYSQIKF</sequence>
<dbReference type="Ensembl" id="ENSPRET00000021580.1">
    <property type="protein sequence ID" value="ENSPREP00000021355.1"/>
    <property type="gene ID" value="ENSPREG00000014443.1"/>
</dbReference>
<evidence type="ECO:0000313" key="11">
    <source>
        <dbReference type="Proteomes" id="UP000242638"/>
    </source>
</evidence>
<reference evidence="10" key="3">
    <citation type="submission" date="2025-09" db="UniProtKB">
        <authorList>
            <consortium name="Ensembl"/>
        </authorList>
    </citation>
    <scope>IDENTIFICATION</scope>
    <source>
        <strain evidence="10">Guanapo</strain>
    </source>
</reference>
<dbReference type="GO" id="GO:0002376">
    <property type="term" value="P:immune system process"/>
    <property type="evidence" value="ECO:0007669"/>
    <property type="project" value="UniProtKB-KW"/>
</dbReference>
<keyword evidence="5 8" id="KW-0472">Membrane</keyword>
<dbReference type="Gene3D" id="2.60.40.10">
    <property type="entry name" value="Immunoglobulins"/>
    <property type="match status" value="2"/>
</dbReference>
<dbReference type="InterPro" id="IPR013106">
    <property type="entry name" value="Ig_V-set"/>
</dbReference>
<dbReference type="Pfam" id="PF07686">
    <property type="entry name" value="V-set"/>
    <property type="match status" value="1"/>
</dbReference>
<dbReference type="STRING" id="8081.ENSPREP00000021355"/>
<evidence type="ECO:0000256" key="8">
    <source>
        <dbReference type="SAM" id="Phobius"/>
    </source>
</evidence>
<dbReference type="Proteomes" id="UP000242638">
    <property type="component" value="Unassembled WGS sequence"/>
</dbReference>
<dbReference type="PANTHER" id="PTHR19433:SF133">
    <property type="entry name" value="IMMUNE-TYPE RECEPTOR 5 PRECURSOR-RELATED"/>
    <property type="match status" value="1"/>
</dbReference>
<keyword evidence="11" id="KW-1185">Reference proteome</keyword>
<dbReference type="SMART" id="SM00406">
    <property type="entry name" value="IGv"/>
    <property type="match status" value="2"/>
</dbReference>
<keyword evidence="7" id="KW-0325">Glycoprotein</keyword>
<keyword evidence="2" id="KW-1003">Cell membrane</keyword>
<dbReference type="SMART" id="SM00409">
    <property type="entry name" value="IG"/>
    <property type="match status" value="2"/>
</dbReference>
<dbReference type="AlphaFoldDB" id="A0A3P9PHT9"/>
<keyword evidence="6" id="KW-1015">Disulfide bond</keyword>
<evidence type="ECO:0000313" key="10">
    <source>
        <dbReference type="Ensembl" id="ENSPREP00000021355.1"/>
    </source>
</evidence>